<evidence type="ECO:0000313" key="2">
    <source>
        <dbReference type="Proteomes" id="UP000799302"/>
    </source>
</evidence>
<accession>A0A6A6UPJ8</accession>
<protein>
    <submittedName>
        <fullName evidence="1">Uncharacterized protein</fullName>
    </submittedName>
</protein>
<dbReference type="EMBL" id="MU004231">
    <property type="protein sequence ID" value="KAF2673018.1"/>
    <property type="molecule type" value="Genomic_DNA"/>
</dbReference>
<name>A0A6A6UPJ8_9PEZI</name>
<gene>
    <name evidence="1" type="ORF">BT63DRAFT_421222</name>
</gene>
<keyword evidence="2" id="KW-1185">Reference proteome</keyword>
<sequence length="121" mass="12959">MALGIAQIMKLPANVSGIQIAVVDTFRLRPDQALFHAGYCKSSKYWAPEYMIHGIVQGDCYACTSLDSIEALGVSILLDPSTLDVAAINLASDDQVFASRSEASAYGEAEIQIAMAIAELF</sequence>
<evidence type="ECO:0000313" key="1">
    <source>
        <dbReference type="EMBL" id="KAF2673018.1"/>
    </source>
</evidence>
<proteinExistence type="predicted"/>
<reference evidence="1" key="1">
    <citation type="journal article" date="2020" name="Stud. Mycol.">
        <title>101 Dothideomycetes genomes: a test case for predicting lifestyles and emergence of pathogens.</title>
        <authorList>
            <person name="Haridas S."/>
            <person name="Albert R."/>
            <person name="Binder M."/>
            <person name="Bloem J."/>
            <person name="Labutti K."/>
            <person name="Salamov A."/>
            <person name="Andreopoulos B."/>
            <person name="Baker S."/>
            <person name="Barry K."/>
            <person name="Bills G."/>
            <person name="Bluhm B."/>
            <person name="Cannon C."/>
            <person name="Castanera R."/>
            <person name="Culley D."/>
            <person name="Daum C."/>
            <person name="Ezra D."/>
            <person name="Gonzalez J."/>
            <person name="Henrissat B."/>
            <person name="Kuo A."/>
            <person name="Liang C."/>
            <person name="Lipzen A."/>
            <person name="Lutzoni F."/>
            <person name="Magnuson J."/>
            <person name="Mondo S."/>
            <person name="Nolan M."/>
            <person name="Ohm R."/>
            <person name="Pangilinan J."/>
            <person name="Park H.-J."/>
            <person name="Ramirez L."/>
            <person name="Alfaro M."/>
            <person name="Sun H."/>
            <person name="Tritt A."/>
            <person name="Yoshinaga Y."/>
            <person name="Zwiers L.-H."/>
            <person name="Turgeon B."/>
            <person name="Goodwin S."/>
            <person name="Spatafora J."/>
            <person name="Crous P."/>
            <person name="Grigoriev I."/>
        </authorList>
    </citation>
    <scope>NUCLEOTIDE SEQUENCE</scope>
    <source>
        <strain evidence="1">CBS 115976</strain>
    </source>
</reference>
<dbReference type="AlphaFoldDB" id="A0A6A6UPJ8"/>
<organism evidence="1 2">
    <name type="scientific">Microthyrium microscopicum</name>
    <dbReference type="NCBI Taxonomy" id="703497"/>
    <lineage>
        <taxon>Eukaryota</taxon>
        <taxon>Fungi</taxon>
        <taxon>Dikarya</taxon>
        <taxon>Ascomycota</taxon>
        <taxon>Pezizomycotina</taxon>
        <taxon>Dothideomycetes</taxon>
        <taxon>Dothideomycetes incertae sedis</taxon>
        <taxon>Microthyriales</taxon>
        <taxon>Microthyriaceae</taxon>
        <taxon>Microthyrium</taxon>
    </lineage>
</organism>
<dbReference type="Proteomes" id="UP000799302">
    <property type="component" value="Unassembled WGS sequence"/>
</dbReference>